<proteinExistence type="predicted"/>
<evidence type="ECO:0000313" key="6">
    <source>
        <dbReference type="EMBL" id="GAG58849.1"/>
    </source>
</evidence>
<dbReference type="GO" id="GO:0016887">
    <property type="term" value="F:ATP hydrolysis activity"/>
    <property type="evidence" value="ECO:0007669"/>
    <property type="project" value="InterPro"/>
</dbReference>
<evidence type="ECO:0000256" key="3">
    <source>
        <dbReference type="ARBA" id="ARBA00022840"/>
    </source>
</evidence>
<feature type="non-terminal residue" evidence="6">
    <location>
        <position position="1"/>
    </location>
</feature>
<keyword evidence="2" id="KW-0547">Nucleotide-binding</keyword>
<dbReference type="Pfam" id="PF00005">
    <property type="entry name" value="ABC_tran"/>
    <property type="match status" value="1"/>
</dbReference>
<evidence type="ECO:0008006" key="7">
    <source>
        <dbReference type="Google" id="ProtNLM"/>
    </source>
</evidence>
<evidence type="ECO:0000259" key="5">
    <source>
        <dbReference type="Pfam" id="PF08352"/>
    </source>
</evidence>
<dbReference type="SUPFAM" id="SSF52540">
    <property type="entry name" value="P-loop containing nucleoside triphosphate hydrolases"/>
    <property type="match status" value="1"/>
</dbReference>
<protein>
    <recommendedName>
        <fullName evidence="7">ABC transporter domain-containing protein</fullName>
    </recommendedName>
</protein>
<dbReference type="EMBL" id="BART01004935">
    <property type="protein sequence ID" value="GAG58849.1"/>
    <property type="molecule type" value="Genomic_DNA"/>
</dbReference>
<evidence type="ECO:0000256" key="2">
    <source>
        <dbReference type="ARBA" id="ARBA00022741"/>
    </source>
</evidence>
<comment type="caution">
    <text evidence="6">The sequence shown here is derived from an EMBL/GenBank/DDBJ whole genome shotgun (WGS) entry which is preliminary data.</text>
</comment>
<name>X0YR82_9ZZZZ</name>
<feature type="domain" description="Oligopeptide/dipeptide ABC transporter C-terminal" evidence="5">
    <location>
        <begin position="114"/>
        <end position="179"/>
    </location>
</feature>
<dbReference type="PANTHER" id="PTHR43230">
    <property type="entry name" value="ABC-TYPE DIPEPTIDE/OLIGOPEPTIDE TRANSPORT SYSTEM, ATPASE COMPONENT"/>
    <property type="match status" value="1"/>
</dbReference>
<dbReference type="AlphaFoldDB" id="X0YR82"/>
<accession>X0YR82</accession>
<dbReference type="InterPro" id="IPR027417">
    <property type="entry name" value="P-loop_NTPase"/>
</dbReference>
<dbReference type="InterPro" id="IPR003439">
    <property type="entry name" value="ABC_transporter-like_ATP-bd"/>
</dbReference>
<organism evidence="6">
    <name type="scientific">marine sediment metagenome</name>
    <dbReference type="NCBI Taxonomy" id="412755"/>
    <lineage>
        <taxon>unclassified sequences</taxon>
        <taxon>metagenomes</taxon>
        <taxon>ecological metagenomes</taxon>
    </lineage>
</organism>
<sequence>LAKNRQESRRITEEALVVVGLRPDEILGKYPHQLSGGQRQRIMLSRAFLLKPKLIIADEPVSMIDASMRAIILKIIMDLKDNFGISFLYITHDLSTAFQVSDDIIILYEGWVTESGDAQIVIKGPKHPYVQLLVGSIPIPDPEQPWQGRVELPPEEELEMNILRGCKFYRRCPYKMEICLKNPPPLYNIGPDHLAACYLYK</sequence>
<dbReference type="InterPro" id="IPR017871">
    <property type="entry name" value="ABC_transporter-like_CS"/>
</dbReference>
<evidence type="ECO:0000259" key="4">
    <source>
        <dbReference type="Pfam" id="PF00005"/>
    </source>
</evidence>
<reference evidence="6" key="1">
    <citation type="journal article" date="2014" name="Front. Microbiol.">
        <title>High frequency of phylogenetically diverse reductive dehalogenase-homologous genes in deep subseafloor sedimentary metagenomes.</title>
        <authorList>
            <person name="Kawai M."/>
            <person name="Futagami T."/>
            <person name="Toyoda A."/>
            <person name="Takaki Y."/>
            <person name="Nishi S."/>
            <person name="Hori S."/>
            <person name="Arai W."/>
            <person name="Tsubouchi T."/>
            <person name="Morono Y."/>
            <person name="Uchiyama I."/>
            <person name="Ito T."/>
            <person name="Fujiyama A."/>
            <person name="Inagaki F."/>
            <person name="Takami H."/>
        </authorList>
    </citation>
    <scope>NUCLEOTIDE SEQUENCE</scope>
    <source>
        <strain evidence="6">Expedition CK06-06</strain>
    </source>
</reference>
<keyword evidence="1" id="KW-0813">Transport</keyword>
<keyword evidence="3" id="KW-0067">ATP-binding</keyword>
<gene>
    <name evidence="6" type="ORF">S01H4_11911</name>
</gene>
<dbReference type="Gene3D" id="3.40.50.300">
    <property type="entry name" value="P-loop containing nucleotide triphosphate hydrolases"/>
    <property type="match status" value="1"/>
</dbReference>
<dbReference type="PROSITE" id="PS00211">
    <property type="entry name" value="ABC_TRANSPORTER_1"/>
    <property type="match status" value="1"/>
</dbReference>
<dbReference type="PANTHER" id="PTHR43230:SF3">
    <property type="entry name" value="ABC-TYPE DIPEPTIDE_OLIGOPEPTIDE TRANSPORT SYSTEM, ATPASE COMPONENT"/>
    <property type="match status" value="1"/>
</dbReference>
<dbReference type="GO" id="GO:0005524">
    <property type="term" value="F:ATP binding"/>
    <property type="evidence" value="ECO:0007669"/>
    <property type="project" value="UniProtKB-KW"/>
</dbReference>
<dbReference type="InterPro" id="IPR013563">
    <property type="entry name" value="Oligopep_ABC_C"/>
</dbReference>
<feature type="domain" description="ABC transporter" evidence="4">
    <location>
        <begin position="12"/>
        <end position="61"/>
    </location>
</feature>
<evidence type="ECO:0000256" key="1">
    <source>
        <dbReference type="ARBA" id="ARBA00022448"/>
    </source>
</evidence>
<dbReference type="NCBIfam" id="TIGR01727">
    <property type="entry name" value="oligo_HPY"/>
    <property type="match status" value="1"/>
</dbReference>
<dbReference type="GO" id="GO:0015833">
    <property type="term" value="P:peptide transport"/>
    <property type="evidence" value="ECO:0007669"/>
    <property type="project" value="InterPro"/>
</dbReference>
<dbReference type="Pfam" id="PF08352">
    <property type="entry name" value="oligo_HPY"/>
    <property type="match status" value="1"/>
</dbReference>